<keyword evidence="1" id="KW-0238">DNA-binding</keyword>
<dbReference type="GO" id="GO:0003677">
    <property type="term" value="F:DNA binding"/>
    <property type="evidence" value="ECO:0007669"/>
    <property type="project" value="UniProtKB-KW"/>
</dbReference>
<dbReference type="Pfam" id="PF13411">
    <property type="entry name" value="MerR_1"/>
    <property type="match status" value="1"/>
</dbReference>
<dbReference type="PANTHER" id="PTHR30204:SF85">
    <property type="entry name" value="MULTIDRUG-EFFLUX TRANSPORTER 2 REGULATOR"/>
    <property type="match status" value="1"/>
</dbReference>
<evidence type="ECO:0000259" key="2">
    <source>
        <dbReference type="PROSITE" id="PS50937"/>
    </source>
</evidence>
<dbReference type="Pfam" id="PF06445">
    <property type="entry name" value="GyrI-like"/>
    <property type="match status" value="1"/>
</dbReference>
<sequence length="269" mass="31653">MKKSTKLLTTAEFAKLHDVNKRTLHYYDSIGLFSPAKKGENQYRYYETSQSMEFEYIRMLKELNMSMEEIKKYIEYPNSKDFLQLADAKISEIDRQMEKLIKTRYILSEMKSQTESCEQLKGGEIFLTECEEEQYLTTPYNFEEEFLEEAFAHVKEVWGIEQCRMGIGSYLSVEKAEKGEFQEYDGLFTPAFGKVPKEGVLIKPKGTYLCAYLKGSWNNLPKLYEKIFTYANKENLRLTGFAYEWGMNDFSVSKEEDYITQIMIKAEQM</sequence>
<feature type="domain" description="HTH merR-type" evidence="2">
    <location>
        <begin position="7"/>
        <end position="76"/>
    </location>
</feature>
<dbReference type="InterPro" id="IPR011256">
    <property type="entry name" value="Reg_factor_effector_dom_sf"/>
</dbReference>
<dbReference type="Gene3D" id="1.10.1660.10">
    <property type="match status" value="1"/>
</dbReference>
<accession>A0A6N2VCF4</accession>
<dbReference type="AlphaFoldDB" id="A0A6N2VCF4"/>
<name>A0A6N2VCF4_BLAHA</name>
<protein>
    <submittedName>
        <fullName evidence="3">Multidrug-efflux transporter 1 regulator</fullName>
    </submittedName>
</protein>
<dbReference type="GO" id="GO:0003700">
    <property type="term" value="F:DNA-binding transcription factor activity"/>
    <property type="evidence" value="ECO:0007669"/>
    <property type="project" value="InterPro"/>
</dbReference>
<dbReference type="PANTHER" id="PTHR30204">
    <property type="entry name" value="REDOX-CYCLING DRUG-SENSING TRANSCRIPTIONAL ACTIVATOR SOXR"/>
    <property type="match status" value="1"/>
</dbReference>
<evidence type="ECO:0000256" key="1">
    <source>
        <dbReference type="ARBA" id="ARBA00023125"/>
    </source>
</evidence>
<dbReference type="SUPFAM" id="SSF46955">
    <property type="entry name" value="Putative DNA-binding domain"/>
    <property type="match status" value="1"/>
</dbReference>
<evidence type="ECO:0000313" key="3">
    <source>
        <dbReference type="EMBL" id="VYT28315.1"/>
    </source>
</evidence>
<dbReference type="Gene3D" id="3.20.80.10">
    <property type="entry name" value="Regulatory factor, effector binding domain"/>
    <property type="match status" value="1"/>
</dbReference>
<dbReference type="InterPro" id="IPR029442">
    <property type="entry name" value="GyrI-like"/>
</dbReference>
<gene>
    <name evidence="3" type="primary">bmrR_1</name>
    <name evidence="3" type="ORF">BHLFYP23_01017</name>
</gene>
<reference evidence="3" key="1">
    <citation type="submission" date="2019-11" db="EMBL/GenBank/DDBJ databases">
        <authorList>
            <person name="Feng L."/>
        </authorList>
    </citation>
    <scope>NUCLEOTIDE SEQUENCE</scope>
    <source>
        <strain evidence="3">BhanseniiLFYP23</strain>
    </source>
</reference>
<dbReference type="SMART" id="SM00422">
    <property type="entry name" value="HTH_MERR"/>
    <property type="match status" value="1"/>
</dbReference>
<dbReference type="SUPFAM" id="SSF55136">
    <property type="entry name" value="Probable bacterial effector-binding domain"/>
    <property type="match status" value="1"/>
</dbReference>
<organism evidence="3">
    <name type="scientific">Blautia hansenii</name>
    <name type="common">Ruminococcus hansenii</name>
    <dbReference type="NCBI Taxonomy" id="1322"/>
    <lineage>
        <taxon>Bacteria</taxon>
        <taxon>Bacillati</taxon>
        <taxon>Bacillota</taxon>
        <taxon>Clostridia</taxon>
        <taxon>Lachnospirales</taxon>
        <taxon>Lachnospiraceae</taxon>
        <taxon>Blautia</taxon>
    </lineage>
</organism>
<dbReference type="PROSITE" id="PS50937">
    <property type="entry name" value="HTH_MERR_2"/>
    <property type="match status" value="1"/>
</dbReference>
<dbReference type="RefSeq" id="WP_156342712.1">
    <property type="nucleotide sequence ID" value="NZ_CACRSY010000016.1"/>
</dbReference>
<dbReference type="InterPro" id="IPR009061">
    <property type="entry name" value="DNA-bd_dom_put_sf"/>
</dbReference>
<dbReference type="InterPro" id="IPR047057">
    <property type="entry name" value="MerR_fam"/>
</dbReference>
<dbReference type="EMBL" id="CACRSY010000016">
    <property type="protein sequence ID" value="VYT28315.1"/>
    <property type="molecule type" value="Genomic_DNA"/>
</dbReference>
<dbReference type="InterPro" id="IPR000551">
    <property type="entry name" value="MerR-type_HTH_dom"/>
</dbReference>
<proteinExistence type="predicted"/>